<evidence type="ECO:0000256" key="1">
    <source>
        <dbReference type="SAM" id="Phobius"/>
    </source>
</evidence>
<dbReference type="EMBL" id="BMCK01000002">
    <property type="protein sequence ID" value="GGD15598.1"/>
    <property type="molecule type" value="Genomic_DNA"/>
</dbReference>
<dbReference type="InterPro" id="IPR028087">
    <property type="entry name" value="Tad_N"/>
</dbReference>
<feature type="transmembrane region" description="Helical" evidence="1">
    <location>
        <begin position="20"/>
        <end position="42"/>
    </location>
</feature>
<evidence type="ECO:0000313" key="4">
    <source>
        <dbReference type="Proteomes" id="UP000630594"/>
    </source>
</evidence>
<keyword evidence="1" id="KW-0472">Membrane</keyword>
<keyword evidence="1" id="KW-1133">Transmembrane helix</keyword>
<feature type="domain" description="Putative Flp pilus-assembly TadG-like N-terminal" evidence="2">
    <location>
        <begin position="14"/>
        <end position="59"/>
    </location>
</feature>
<name>A0ABQ1Q7L0_9ACTN</name>
<reference evidence="4" key="1">
    <citation type="journal article" date="2019" name="Int. J. Syst. Evol. Microbiol.">
        <title>The Global Catalogue of Microorganisms (GCM) 10K type strain sequencing project: providing services to taxonomists for standard genome sequencing and annotation.</title>
        <authorList>
            <consortium name="The Broad Institute Genomics Platform"/>
            <consortium name="The Broad Institute Genome Sequencing Center for Infectious Disease"/>
            <person name="Wu L."/>
            <person name="Ma J."/>
        </authorList>
    </citation>
    <scope>NUCLEOTIDE SEQUENCE [LARGE SCALE GENOMIC DNA]</scope>
    <source>
        <strain evidence="4">CCM 7403</strain>
    </source>
</reference>
<sequence length="151" mass="15388">MTRQPGEFWRSERGSVTPMIIGFAAFLLVLVAVVVDASAAYLQRQGLTTLADGAALQGADLGSVGAYTDGIPEGRLTQSAEQVHTAVGQHLAAVGAYDTYPGLAHDVAVDPGAGVVTVTLRAPLDLPLAVPGVASDPVIVATGRAAVTVQR</sequence>
<proteinExistence type="predicted"/>
<dbReference type="Proteomes" id="UP000630594">
    <property type="component" value="Unassembled WGS sequence"/>
</dbReference>
<protein>
    <recommendedName>
        <fullName evidence="2">Putative Flp pilus-assembly TadG-like N-terminal domain-containing protein</fullName>
    </recommendedName>
</protein>
<dbReference type="Pfam" id="PF13400">
    <property type="entry name" value="Tad"/>
    <property type="match status" value="1"/>
</dbReference>
<organism evidence="3 4">
    <name type="scientific">Nocardioides daphniae</name>
    <dbReference type="NCBI Taxonomy" id="402297"/>
    <lineage>
        <taxon>Bacteria</taxon>
        <taxon>Bacillati</taxon>
        <taxon>Actinomycetota</taxon>
        <taxon>Actinomycetes</taxon>
        <taxon>Propionibacteriales</taxon>
        <taxon>Nocardioidaceae</taxon>
        <taxon>Nocardioides</taxon>
    </lineage>
</organism>
<keyword evidence="4" id="KW-1185">Reference proteome</keyword>
<comment type="caution">
    <text evidence="3">The sequence shown here is derived from an EMBL/GenBank/DDBJ whole genome shotgun (WGS) entry which is preliminary data.</text>
</comment>
<dbReference type="RefSeq" id="WP_229721459.1">
    <property type="nucleotide sequence ID" value="NZ_BMCK01000002.1"/>
</dbReference>
<evidence type="ECO:0000259" key="2">
    <source>
        <dbReference type="Pfam" id="PF13400"/>
    </source>
</evidence>
<keyword evidence="1" id="KW-0812">Transmembrane</keyword>
<gene>
    <name evidence="3" type="ORF">GCM10007231_13280</name>
</gene>
<evidence type="ECO:0000313" key="3">
    <source>
        <dbReference type="EMBL" id="GGD15598.1"/>
    </source>
</evidence>
<accession>A0ABQ1Q7L0</accession>